<keyword evidence="4" id="KW-0694">RNA-binding</keyword>
<name>A0A832GPT5_9BACT</name>
<evidence type="ECO:0000256" key="4">
    <source>
        <dbReference type="HAMAP-Rule" id="MF_00270"/>
    </source>
</evidence>
<sequence length="84" mass="9936">MENSVTIKKRYFPRKKVCRFCADPSLVLDYKNYELLKNFINEKGMILHRRQTGNCAYHQRKLTTAIKQARIMALLPFTADLEIE</sequence>
<dbReference type="EMBL" id="DSZU01000119">
    <property type="protein sequence ID" value="HGV55752.1"/>
    <property type="molecule type" value="Genomic_DNA"/>
</dbReference>
<keyword evidence="3 4" id="KW-0687">Ribonucleoprotein</keyword>
<protein>
    <recommendedName>
        <fullName evidence="4">Small ribosomal subunit protein bS18</fullName>
    </recommendedName>
</protein>
<dbReference type="GO" id="GO:0003735">
    <property type="term" value="F:structural constituent of ribosome"/>
    <property type="evidence" value="ECO:0007669"/>
    <property type="project" value="InterPro"/>
</dbReference>
<dbReference type="GO" id="GO:0006412">
    <property type="term" value="P:translation"/>
    <property type="evidence" value="ECO:0007669"/>
    <property type="project" value="UniProtKB-UniRule"/>
</dbReference>
<dbReference type="InterPro" id="IPR001648">
    <property type="entry name" value="Ribosomal_bS18"/>
</dbReference>
<dbReference type="SUPFAM" id="SSF46911">
    <property type="entry name" value="Ribosomal protein S18"/>
    <property type="match status" value="1"/>
</dbReference>
<dbReference type="GO" id="GO:0022627">
    <property type="term" value="C:cytosolic small ribosomal subunit"/>
    <property type="evidence" value="ECO:0007669"/>
    <property type="project" value="TreeGrafter"/>
</dbReference>
<evidence type="ECO:0000256" key="1">
    <source>
        <dbReference type="ARBA" id="ARBA00005589"/>
    </source>
</evidence>
<keyword evidence="4" id="KW-0699">rRNA-binding</keyword>
<accession>A0A832GPT5</accession>
<dbReference type="HAMAP" id="MF_00270">
    <property type="entry name" value="Ribosomal_bS18"/>
    <property type="match status" value="1"/>
</dbReference>
<evidence type="ECO:0000256" key="3">
    <source>
        <dbReference type="ARBA" id="ARBA00023274"/>
    </source>
</evidence>
<evidence type="ECO:0000256" key="5">
    <source>
        <dbReference type="RuleBase" id="RU003910"/>
    </source>
</evidence>
<dbReference type="NCBIfam" id="TIGR00165">
    <property type="entry name" value="S18"/>
    <property type="match status" value="1"/>
</dbReference>
<dbReference type="AlphaFoldDB" id="A0A832GPT5"/>
<dbReference type="InterPro" id="IPR036870">
    <property type="entry name" value="Ribosomal_bS18_sf"/>
</dbReference>
<dbReference type="PRINTS" id="PR00974">
    <property type="entry name" value="RIBOSOMALS18"/>
</dbReference>
<comment type="caution">
    <text evidence="6">The sequence shown here is derived from an EMBL/GenBank/DDBJ whole genome shotgun (WGS) entry which is preliminary data.</text>
</comment>
<comment type="subunit">
    <text evidence="4">Part of the 30S ribosomal subunit. Forms a tight heterodimer with protein bS6.</text>
</comment>
<proteinExistence type="inferred from homology"/>
<dbReference type="PANTHER" id="PTHR13479:SF40">
    <property type="entry name" value="SMALL RIBOSOMAL SUBUNIT PROTEIN BS18M"/>
    <property type="match status" value="1"/>
</dbReference>
<gene>
    <name evidence="4 6" type="primary">rpsR</name>
    <name evidence="6" type="ORF">ENT73_06715</name>
</gene>
<dbReference type="Pfam" id="PF01084">
    <property type="entry name" value="Ribosomal_S18"/>
    <property type="match status" value="1"/>
</dbReference>
<reference evidence="6" key="1">
    <citation type="journal article" date="2020" name="mSystems">
        <title>Genome- and Community-Level Interaction Insights into Carbon Utilization and Element Cycling Functions of Hydrothermarchaeota in Hydrothermal Sediment.</title>
        <authorList>
            <person name="Zhou Z."/>
            <person name="Liu Y."/>
            <person name="Xu W."/>
            <person name="Pan J."/>
            <person name="Luo Z.H."/>
            <person name="Li M."/>
        </authorList>
    </citation>
    <scope>NUCLEOTIDE SEQUENCE [LARGE SCALE GENOMIC DNA]</scope>
    <source>
        <strain evidence="6">SpSt-605</strain>
    </source>
</reference>
<evidence type="ECO:0000313" key="6">
    <source>
        <dbReference type="EMBL" id="HGV55752.1"/>
    </source>
</evidence>
<organism evidence="6">
    <name type="scientific">Caldimicrobium thiodismutans</name>
    <dbReference type="NCBI Taxonomy" id="1653476"/>
    <lineage>
        <taxon>Bacteria</taxon>
        <taxon>Pseudomonadati</taxon>
        <taxon>Thermodesulfobacteriota</taxon>
        <taxon>Thermodesulfobacteria</taxon>
        <taxon>Thermodesulfobacteriales</taxon>
        <taxon>Thermodesulfobacteriaceae</taxon>
        <taxon>Caldimicrobium</taxon>
    </lineage>
</organism>
<comment type="function">
    <text evidence="4">Binds as a heterodimer with protein bS6 to the central domain of the 16S rRNA, where it helps stabilize the platform of the 30S subunit.</text>
</comment>
<dbReference type="Gene3D" id="4.10.640.10">
    <property type="entry name" value="Ribosomal protein S18"/>
    <property type="match status" value="1"/>
</dbReference>
<comment type="similarity">
    <text evidence="1 4 5">Belongs to the bacterial ribosomal protein bS18 family.</text>
</comment>
<keyword evidence="2 4" id="KW-0689">Ribosomal protein</keyword>
<evidence type="ECO:0000256" key="2">
    <source>
        <dbReference type="ARBA" id="ARBA00022980"/>
    </source>
</evidence>
<dbReference type="GO" id="GO:0070181">
    <property type="term" value="F:small ribosomal subunit rRNA binding"/>
    <property type="evidence" value="ECO:0007669"/>
    <property type="project" value="TreeGrafter"/>
</dbReference>
<dbReference type="PANTHER" id="PTHR13479">
    <property type="entry name" value="30S RIBOSOMAL PROTEIN S18"/>
    <property type="match status" value="1"/>
</dbReference>